<organism evidence="1 2">
    <name type="scientific">Beggiatoa leptomitoformis</name>
    <dbReference type="NCBI Taxonomy" id="288004"/>
    <lineage>
        <taxon>Bacteria</taxon>
        <taxon>Pseudomonadati</taxon>
        <taxon>Pseudomonadota</taxon>
        <taxon>Gammaproteobacteria</taxon>
        <taxon>Thiotrichales</taxon>
        <taxon>Thiotrichaceae</taxon>
        <taxon>Beggiatoa</taxon>
    </lineage>
</organism>
<evidence type="ECO:0000313" key="1">
    <source>
        <dbReference type="EMBL" id="AUI67894.1"/>
    </source>
</evidence>
<protein>
    <submittedName>
        <fullName evidence="1">Uncharacterized protein</fullName>
    </submittedName>
</protein>
<dbReference type="STRING" id="288004.AL038_02340"/>
<gene>
    <name evidence="1" type="ORF">BLE401_03700</name>
</gene>
<dbReference type="RefSeq" id="WP_062148434.1">
    <property type="nucleotide sequence ID" value="NZ_CP012373.2"/>
</dbReference>
<evidence type="ECO:0000313" key="2">
    <source>
        <dbReference type="Proteomes" id="UP000234271"/>
    </source>
</evidence>
<accession>A0A2N9YBW9</accession>
<dbReference type="EMBL" id="CP018889">
    <property type="protein sequence ID" value="AUI67894.1"/>
    <property type="molecule type" value="Genomic_DNA"/>
</dbReference>
<name>A0A2N9YBW9_9GAMM</name>
<reference evidence="2" key="1">
    <citation type="submission" date="2016-12" db="EMBL/GenBank/DDBJ databases">
        <title>Complete Genome Sequence of Beggiatoa leptomitiformis D-401.</title>
        <authorList>
            <person name="Fomenkov A."/>
            <person name="Vincze T."/>
            <person name="Grabovich M."/>
            <person name="Anton B.P."/>
            <person name="Dubinina G."/>
            <person name="Orlova M."/>
            <person name="Belousova E."/>
            <person name="Roberts R.J."/>
        </authorList>
    </citation>
    <scope>NUCLEOTIDE SEQUENCE [LARGE SCALE GENOMIC DNA]</scope>
    <source>
        <strain evidence="2">D-401</strain>
    </source>
</reference>
<sequence>MQQQPVLTEKASALCNRLQQTPQELTKQGLLKRLGVTPHYRVTLLGSQTLKQLKQRNMSITKSDVSTSEQKCLDNTLTEPEHQCLEELQACDTDIQILIDAGFLEEKNGRLYPTEEGFQRFGGV</sequence>
<proteinExistence type="predicted"/>
<dbReference type="KEGG" id="blep:AL038_02340"/>
<dbReference type="AlphaFoldDB" id="A0A2N9YBW9"/>
<dbReference type="Proteomes" id="UP000234271">
    <property type="component" value="Chromosome"/>
</dbReference>
<keyword evidence="2" id="KW-1185">Reference proteome</keyword>